<comment type="caution">
    <text evidence="1">The sequence shown here is derived from an EMBL/GenBank/DDBJ whole genome shotgun (WGS) entry which is preliminary data.</text>
</comment>
<gene>
    <name evidence="1" type="ORF">FS935_22900</name>
</gene>
<evidence type="ECO:0000313" key="1">
    <source>
        <dbReference type="EMBL" id="TXC77155.1"/>
    </source>
</evidence>
<name>A0A5C6V280_9BACI</name>
<evidence type="ECO:0000313" key="2">
    <source>
        <dbReference type="Proteomes" id="UP000321363"/>
    </source>
</evidence>
<proteinExistence type="predicted"/>
<accession>A0A5C6V280</accession>
<sequence>MMREDLIDAFRKDVKNSSADSFPMFVDSFTNIWDYEFGSLDDLPHDVDQLVASRAVEYGLME</sequence>
<organism evidence="1 2">
    <name type="scientific">Metabacillus litoralis</name>
    <dbReference type="NCBI Taxonomy" id="152268"/>
    <lineage>
        <taxon>Bacteria</taxon>
        <taxon>Bacillati</taxon>
        <taxon>Bacillota</taxon>
        <taxon>Bacilli</taxon>
        <taxon>Bacillales</taxon>
        <taxon>Bacillaceae</taxon>
        <taxon>Metabacillus</taxon>
    </lineage>
</organism>
<dbReference type="Proteomes" id="UP000321363">
    <property type="component" value="Unassembled WGS sequence"/>
</dbReference>
<dbReference type="AlphaFoldDB" id="A0A5C6V280"/>
<dbReference type="OrthoDB" id="2970792at2"/>
<protein>
    <submittedName>
        <fullName evidence="1">Uncharacterized protein</fullName>
    </submittedName>
</protein>
<keyword evidence="2" id="KW-1185">Reference proteome</keyword>
<dbReference type="EMBL" id="VOQF01000037">
    <property type="protein sequence ID" value="TXC77155.1"/>
    <property type="molecule type" value="Genomic_DNA"/>
</dbReference>
<reference evidence="1 2" key="1">
    <citation type="journal article" date="2005" name="Int. J. Syst. Evol. Microbiol.">
        <title>Bacillus litoralis sp. nov., isolated from a tidal flat of the Yellow Sea in Korea.</title>
        <authorList>
            <person name="Yoon J.H."/>
            <person name="Oh T.K."/>
        </authorList>
    </citation>
    <scope>NUCLEOTIDE SEQUENCE [LARGE SCALE GENOMIC DNA]</scope>
    <source>
        <strain evidence="1 2">SW-211</strain>
    </source>
</reference>